<organism evidence="1">
    <name type="scientific">Lepeophtheirus salmonis</name>
    <name type="common">Salmon louse</name>
    <name type="synonym">Caligus salmonis</name>
    <dbReference type="NCBI Taxonomy" id="72036"/>
    <lineage>
        <taxon>Eukaryota</taxon>
        <taxon>Metazoa</taxon>
        <taxon>Ecdysozoa</taxon>
        <taxon>Arthropoda</taxon>
        <taxon>Crustacea</taxon>
        <taxon>Multicrustacea</taxon>
        <taxon>Hexanauplia</taxon>
        <taxon>Copepoda</taxon>
        <taxon>Siphonostomatoida</taxon>
        <taxon>Caligidae</taxon>
        <taxon>Lepeophtheirus</taxon>
    </lineage>
</organism>
<name>A0A0K2UHI5_LEPSM</name>
<accession>A0A0K2UHI5</accession>
<evidence type="ECO:0000313" key="1">
    <source>
        <dbReference type="EMBL" id="CDW37151.1"/>
    </source>
</evidence>
<sequence length="79" mass="8771">SVSPARFLMLLRRSFIPIISSEKPSADLFLRIEEHATLRALNKLCPQSTIFPPLLSLPSSEYSVKLSIISIGFICLPLS</sequence>
<feature type="non-terminal residue" evidence="1">
    <location>
        <position position="1"/>
    </location>
</feature>
<dbReference type="EMBL" id="HACA01019790">
    <property type="protein sequence ID" value="CDW37151.1"/>
    <property type="molecule type" value="Transcribed_RNA"/>
</dbReference>
<reference evidence="1" key="1">
    <citation type="submission" date="2014-05" db="EMBL/GenBank/DDBJ databases">
        <authorList>
            <person name="Chronopoulou M."/>
        </authorList>
    </citation>
    <scope>NUCLEOTIDE SEQUENCE</scope>
    <source>
        <tissue evidence="1">Whole organism</tissue>
    </source>
</reference>
<dbReference type="AlphaFoldDB" id="A0A0K2UHI5"/>
<protein>
    <submittedName>
        <fullName evidence="1">Uncharacterized protein</fullName>
    </submittedName>
</protein>
<proteinExistence type="predicted"/>